<dbReference type="EMBL" id="GDID01006313">
    <property type="protein sequence ID" value="JAP90293.1"/>
    <property type="molecule type" value="Transcribed_RNA"/>
</dbReference>
<accession>A0A146K063</accession>
<feature type="non-terminal residue" evidence="2">
    <location>
        <position position="1"/>
    </location>
</feature>
<feature type="coiled-coil region" evidence="1">
    <location>
        <begin position="2"/>
        <end position="43"/>
    </location>
</feature>
<feature type="non-terminal residue" evidence="2">
    <location>
        <position position="822"/>
    </location>
</feature>
<feature type="coiled-coil region" evidence="1">
    <location>
        <begin position="448"/>
        <end position="496"/>
    </location>
</feature>
<feature type="coiled-coil region" evidence="1">
    <location>
        <begin position="549"/>
        <end position="576"/>
    </location>
</feature>
<gene>
    <name evidence="2" type="ORF">TPC1_30212</name>
</gene>
<proteinExistence type="predicted"/>
<evidence type="ECO:0000313" key="2">
    <source>
        <dbReference type="EMBL" id="JAP90293.1"/>
    </source>
</evidence>
<evidence type="ECO:0000256" key="1">
    <source>
        <dbReference type="SAM" id="Coils"/>
    </source>
</evidence>
<keyword evidence="1" id="KW-0175">Coiled coil</keyword>
<organism evidence="2">
    <name type="scientific">Trepomonas sp. PC1</name>
    <dbReference type="NCBI Taxonomy" id="1076344"/>
    <lineage>
        <taxon>Eukaryota</taxon>
        <taxon>Metamonada</taxon>
        <taxon>Diplomonadida</taxon>
        <taxon>Hexamitidae</taxon>
        <taxon>Hexamitinae</taxon>
        <taxon>Trepomonas</taxon>
    </lineage>
</organism>
<protein>
    <submittedName>
        <fullName evidence="2">Uncharacterized protein</fullName>
    </submittedName>
</protein>
<dbReference type="AlphaFoldDB" id="A0A146K063"/>
<reference evidence="2" key="1">
    <citation type="submission" date="2015-07" db="EMBL/GenBank/DDBJ databases">
        <title>Adaptation to a free-living lifestyle via gene acquisitions in the diplomonad Trepomonas sp. PC1.</title>
        <authorList>
            <person name="Xu F."/>
            <person name="Jerlstrom-Hultqvist J."/>
            <person name="Kolisko M."/>
            <person name="Simpson A.G.B."/>
            <person name="Roger A.J."/>
            <person name="Svard S.G."/>
            <person name="Andersson J.O."/>
        </authorList>
    </citation>
    <scope>NUCLEOTIDE SEQUENCE</scope>
    <source>
        <strain evidence="2">PC1</strain>
    </source>
</reference>
<feature type="coiled-coil region" evidence="1">
    <location>
        <begin position="233"/>
        <end position="274"/>
    </location>
</feature>
<feature type="coiled-coil region" evidence="1">
    <location>
        <begin position="87"/>
        <end position="193"/>
    </location>
</feature>
<sequence length="822" mass="97715">KIQKLEWKFAQLMAQYAQIQQTNQQYLDQLNNLQEEKLQVAKLSKSQQLQNEIKKSNEMQLRLMQIIEENMQYKHQTVQMQYIEDELLAKSTQLAEQKQLLQQLEQQNVKNMDDLQQLRDFKQNIQQLIQSDNIEEYLQNQQQQLSAQEQTIFQLETEQFMNVEMMKTQTAQIEKLTEDLKDCQQSVEYYKNLGQKPENQHEFDFAETKRLQKQLNQIQILLQCQEGGEQIEIKSLQNQIDQLQNYSASLEATNQNLKQQIVQMNQEFDVERNQQQESQVLLQEIQTQLKISEPGQIIGKILYLQNELQFQQQQFIELNQKRVQECEKLQSTVEVLQAELFNQQSLLSSYEVKSRLQIESQYSQNSTDDVELQKAKSELILLKQRLKDIENLHSNQHKLKEESLQQKISQIFGIQTQQVDEMLLALSDKFKEKEQMESQQSQFLKQIKSKAEVDQQNSENTIKKLKSEAAKKDDELKWLRDNYEQMQLKMKKMDQKTSTDVLKDYLQLIIDGLDLQCEPEFYAVLTKAKTVFKQLKQQQLNVFDQSAANLVLNTQIKQLQMALQKKNQRIYQLENKKLLQKSQNDFNFDFTVKFQHILDDFGTLLQIEAPNQIQDLFDKSLQIQALSLSIYFQLQETLICTEKSFVSYQNQFNQLLLKSHEQRDQIILVLNAEWQRFFREKFEFTESTFIPNLIMFIEGNQLSNQFKQTADYIQFADQLVEILVDFVQKDQVPLYHTLKEQNCSVVKFGKREELVEQILVKLSKQKSDPVNEKLITLLFRCQQQQRQLKLEFASDKLKEHLEFDQLEQIIRMQKLEDIDRFL</sequence>
<name>A0A146K063_9EUKA</name>